<dbReference type="InterPro" id="IPR036812">
    <property type="entry name" value="NAD(P)_OxRdtase_dom_sf"/>
</dbReference>
<evidence type="ECO:0000256" key="1">
    <source>
        <dbReference type="ARBA" id="ARBA00007905"/>
    </source>
</evidence>
<feature type="region of interest" description="Disordered" evidence="4">
    <location>
        <begin position="224"/>
        <end position="244"/>
    </location>
</feature>
<evidence type="ECO:0000256" key="4">
    <source>
        <dbReference type="SAM" id="MobiDB-lite"/>
    </source>
</evidence>
<dbReference type="PANTHER" id="PTHR43827">
    <property type="entry name" value="2,5-DIKETO-D-GLUCONIC ACID REDUCTASE"/>
    <property type="match status" value="1"/>
</dbReference>
<dbReference type="Proteomes" id="UP001162162">
    <property type="component" value="Unassembled WGS sequence"/>
</dbReference>
<dbReference type="PROSITE" id="PS00798">
    <property type="entry name" value="ALDOKETO_REDUCTASE_1"/>
    <property type="match status" value="1"/>
</dbReference>
<comment type="similarity">
    <text evidence="1">Belongs to the aldo/keto reductase family.</text>
</comment>
<dbReference type="Pfam" id="PF00248">
    <property type="entry name" value="Aldo_ket_red"/>
    <property type="match status" value="1"/>
</dbReference>
<feature type="domain" description="NADP-dependent oxidoreductase" evidence="5">
    <location>
        <begin position="107"/>
        <end position="209"/>
    </location>
</feature>
<sequence>MPISNRKNSLLGQFIFLGHLFLATLVFTGTFQEEVKLTRDMKFKLHSGDYMPMIGFGTYEIRGTQLIKDVLDRALAAGYRAIDSAALYGNEEDIGKALKSFCQNIGYIDLYLIHWPGVYGVNASKTDNSRKRDQSWQQLVKGVKNGLTRNIGVSNYNVRHLKELLANDHGIKPAVNQVEWHPHYHQSELLDLCKKEGILLEAYSSLGGSDNKDLVDNPKVKDIAQKLGKSPAQKQSRSTDSEDCDYEVPAKKMKIKDGDIFRTGAKCLSMDEKQDLKLKGYGYHVLGAVRTKPEVIQHHLFHAAISWQNGAIWEYRGNSVLAPRKTDLFVQFHSDCQYTFLQRSPRKSDFWTVKQCQIKSSLVQNRIYIGQSDHQFEFSKDSTKQPCPTSISWCKIESNSVEVAVEGKRQGVTKRI</sequence>
<gene>
    <name evidence="6" type="ORF">NQ318_010395</name>
</gene>
<dbReference type="GO" id="GO:0016616">
    <property type="term" value="F:oxidoreductase activity, acting on the CH-OH group of donors, NAD or NADP as acceptor"/>
    <property type="evidence" value="ECO:0007669"/>
    <property type="project" value="UniProtKB-ARBA"/>
</dbReference>
<reference evidence="6" key="1">
    <citation type="journal article" date="2023" name="Insect Mol. Biol.">
        <title>Genome sequencing provides insights into the evolution of gene families encoding plant cell wall-degrading enzymes in longhorned beetles.</title>
        <authorList>
            <person name="Shin N.R."/>
            <person name="Okamura Y."/>
            <person name="Kirsch R."/>
            <person name="Pauchet Y."/>
        </authorList>
    </citation>
    <scope>NUCLEOTIDE SEQUENCE</scope>
    <source>
        <strain evidence="6">AMC_N1</strain>
    </source>
</reference>
<dbReference type="InterPro" id="IPR020471">
    <property type="entry name" value="AKR"/>
</dbReference>
<accession>A0AAV8Y565</accession>
<dbReference type="PROSITE" id="PS00062">
    <property type="entry name" value="ALDOKETO_REDUCTASE_2"/>
    <property type="match status" value="1"/>
</dbReference>
<keyword evidence="2" id="KW-0521">NADP</keyword>
<evidence type="ECO:0000256" key="3">
    <source>
        <dbReference type="ARBA" id="ARBA00023002"/>
    </source>
</evidence>
<protein>
    <recommendedName>
        <fullName evidence="5">NADP-dependent oxidoreductase domain-containing protein</fullName>
    </recommendedName>
</protein>
<dbReference type="InterPro" id="IPR023210">
    <property type="entry name" value="NADP_OxRdtase_dom"/>
</dbReference>
<dbReference type="Gene3D" id="3.20.20.100">
    <property type="entry name" value="NADP-dependent oxidoreductase domain"/>
    <property type="match status" value="2"/>
</dbReference>
<dbReference type="SUPFAM" id="SSF51430">
    <property type="entry name" value="NAD(P)-linked oxidoreductase"/>
    <property type="match status" value="1"/>
</dbReference>
<organism evidence="6 7">
    <name type="scientific">Aromia moschata</name>
    <dbReference type="NCBI Taxonomy" id="1265417"/>
    <lineage>
        <taxon>Eukaryota</taxon>
        <taxon>Metazoa</taxon>
        <taxon>Ecdysozoa</taxon>
        <taxon>Arthropoda</taxon>
        <taxon>Hexapoda</taxon>
        <taxon>Insecta</taxon>
        <taxon>Pterygota</taxon>
        <taxon>Neoptera</taxon>
        <taxon>Endopterygota</taxon>
        <taxon>Coleoptera</taxon>
        <taxon>Polyphaga</taxon>
        <taxon>Cucujiformia</taxon>
        <taxon>Chrysomeloidea</taxon>
        <taxon>Cerambycidae</taxon>
        <taxon>Cerambycinae</taxon>
        <taxon>Callichromatini</taxon>
        <taxon>Aromia</taxon>
    </lineage>
</organism>
<keyword evidence="3" id="KW-0560">Oxidoreductase</keyword>
<proteinExistence type="inferred from homology"/>
<comment type="caution">
    <text evidence="6">The sequence shown here is derived from an EMBL/GenBank/DDBJ whole genome shotgun (WGS) entry which is preliminary data.</text>
</comment>
<evidence type="ECO:0000313" key="7">
    <source>
        <dbReference type="Proteomes" id="UP001162162"/>
    </source>
</evidence>
<dbReference type="AlphaFoldDB" id="A0AAV8Y565"/>
<name>A0AAV8Y565_9CUCU</name>
<dbReference type="PRINTS" id="PR00069">
    <property type="entry name" value="ALDKETRDTASE"/>
</dbReference>
<evidence type="ECO:0000313" key="6">
    <source>
        <dbReference type="EMBL" id="KAJ8946098.1"/>
    </source>
</evidence>
<evidence type="ECO:0000256" key="2">
    <source>
        <dbReference type="ARBA" id="ARBA00022857"/>
    </source>
</evidence>
<dbReference type="EMBL" id="JAPWTK010000197">
    <property type="protein sequence ID" value="KAJ8946098.1"/>
    <property type="molecule type" value="Genomic_DNA"/>
</dbReference>
<keyword evidence="7" id="KW-1185">Reference proteome</keyword>
<evidence type="ECO:0000259" key="5">
    <source>
        <dbReference type="Pfam" id="PF00248"/>
    </source>
</evidence>
<dbReference type="PANTHER" id="PTHR43827:SF3">
    <property type="entry name" value="NADP-DEPENDENT OXIDOREDUCTASE DOMAIN-CONTAINING PROTEIN"/>
    <property type="match status" value="1"/>
</dbReference>
<dbReference type="InterPro" id="IPR018170">
    <property type="entry name" value="Aldo/ket_reductase_CS"/>
</dbReference>